<dbReference type="InterPro" id="IPR002048">
    <property type="entry name" value="EF_hand_dom"/>
</dbReference>
<dbReference type="OrthoDB" id="26525at2759"/>
<dbReference type="PROSITE" id="PS00018">
    <property type="entry name" value="EF_HAND_1"/>
    <property type="match status" value="1"/>
</dbReference>
<accession>A0A812V0X1</accession>
<dbReference type="CDD" id="cd00051">
    <property type="entry name" value="EFh"/>
    <property type="match status" value="1"/>
</dbReference>
<evidence type="ECO:0000256" key="2">
    <source>
        <dbReference type="SAM" id="MobiDB-lite"/>
    </source>
</evidence>
<dbReference type="GO" id="GO:0005509">
    <property type="term" value="F:calcium ion binding"/>
    <property type="evidence" value="ECO:0007669"/>
    <property type="project" value="InterPro"/>
</dbReference>
<dbReference type="InterPro" id="IPR018247">
    <property type="entry name" value="EF_Hand_1_Ca_BS"/>
</dbReference>
<evidence type="ECO:0000256" key="1">
    <source>
        <dbReference type="ARBA" id="ARBA00022837"/>
    </source>
</evidence>
<keyword evidence="1" id="KW-0106">Calcium</keyword>
<evidence type="ECO:0000259" key="3">
    <source>
        <dbReference type="PROSITE" id="PS50222"/>
    </source>
</evidence>
<dbReference type="SMART" id="SM00054">
    <property type="entry name" value="EFh"/>
    <property type="match status" value="1"/>
</dbReference>
<dbReference type="AlphaFoldDB" id="A0A812V0X1"/>
<proteinExistence type="predicted"/>
<feature type="compositionally biased region" description="Polar residues" evidence="2">
    <location>
        <begin position="172"/>
        <end position="185"/>
    </location>
</feature>
<dbReference type="PROSITE" id="PS50222">
    <property type="entry name" value="EF_HAND_2"/>
    <property type="match status" value="2"/>
</dbReference>
<evidence type="ECO:0000313" key="4">
    <source>
        <dbReference type="EMBL" id="CAE7591193.1"/>
    </source>
</evidence>
<gene>
    <name evidence="4" type="primary">TNNC2</name>
    <name evidence="4" type="ORF">SNAT2548_LOCUS33657</name>
</gene>
<dbReference type="Pfam" id="PF13499">
    <property type="entry name" value="EF-hand_7"/>
    <property type="match status" value="1"/>
</dbReference>
<dbReference type="Proteomes" id="UP000604046">
    <property type="component" value="Unassembled WGS sequence"/>
</dbReference>
<organism evidence="4 5">
    <name type="scientific">Symbiodinium natans</name>
    <dbReference type="NCBI Taxonomy" id="878477"/>
    <lineage>
        <taxon>Eukaryota</taxon>
        <taxon>Sar</taxon>
        <taxon>Alveolata</taxon>
        <taxon>Dinophyceae</taxon>
        <taxon>Suessiales</taxon>
        <taxon>Symbiodiniaceae</taxon>
        <taxon>Symbiodinium</taxon>
    </lineage>
</organism>
<feature type="domain" description="EF-hand" evidence="3">
    <location>
        <begin position="60"/>
        <end position="95"/>
    </location>
</feature>
<evidence type="ECO:0000313" key="5">
    <source>
        <dbReference type="Proteomes" id="UP000604046"/>
    </source>
</evidence>
<dbReference type="Gene3D" id="1.10.238.10">
    <property type="entry name" value="EF-hand"/>
    <property type="match status" value="1"/>
</dbReference>
<keyword evidence="5" id="KW-1185">Reference proteome</keyword>
<dbReference type="EMBL" id="CAJNDS010002770">
    <property type="protein sequence ID" value="CAE7591193.1"/>
    <property type="molecule type" value="Genomic_DNA"/>
</dbReference>
<reference evidence="4" key="1">
    <citation type="submission" date="2021-02" db="EMBL/GenBank/DDBJ databases">
        <authorList>
            <person name="Dougan E. K."/>
            <person name="Rhodes N."/>
            <person name="Thang M."/>
            <person name="Chan C."/>
        </authorList>
    </citation>
    <scope>NUCLEOTIDE SEQUENCE</scope>
</reference>
<dbReference type="SUPFAM" id="SSF47473">
    <property type="entry name" value="EF-hand"/>
    <property type="match status" value="1"/>
</dbReference>
<name>A0A812V0X1_9DINO</name>
<feature type="region of interest" description="Disordered" evidence="2">
    <location>
        <begin position="158"/>
        <end position="191"/>
    </location>
</feature>
<feature type="domain" description="EF-hand" evidence="3">
    <location>
        <begin position="101"/>
        <end position="136"/>
    </location>
</feature>
<comment type="caution">
    <text evidence="4">The sequence shown here is derived from an EMBL/GenBank/DDBJ whole genome shotgun (WGS) entry which is preliminary data.</text>
</comment>
<sequence length="215" mass="24730">MRVLNIDDDTTTGDVSLDGTVDLLKLLQWYSTYSFQEELILSADMRDLRRLSRQYGVPWEEVDNVKRQFDAVDEDGSGDISLQEFSDVLRRVLQVPPNLELPANRVRYFWQELDHDGNGKADFTEFLPWWLKYFHNKEGRKMLVKPFEDFYRNVRSLKNPDPPPYRQGEKIVTTSAGTQPTQPTPQHLRRESSIYSQGASIASGGPAREGSILSC</sequence>
<protein>
    <submittedName>
        <fullName evidence="4">TNNC2 protein</fullName>
    </submittedName>
</protein>
<dbReference type="InterPro" id="IPR011992">
    <property type="entry name" value="EF-hand-dom_pair"/>
</dbReference>